<keyword evidence="9 17" id="KW-0732">Signal</keyword>
<evidence type="ECO:0000256" key="12">
    <source>
        <dbReference type="ARBA" id="ARBA00022837"/>
    </source>
</evidence>
<comment type="subcellular location">
    <subcellularLocation>
        <location evidence="4">Secreted</location>
        <location evidence="4">Extracellular space</location>
    </subcellularLocation>
</comment>
<dbReference type="GO" id="GO:0008240">
    <property type="term" value="F:tripeptidyl-peptidase activity"/>
    <property type="evidence" value="ECO:0007669"/>
    <property type="project" value="UniProtKB-EC"/>
</dbReference>
<feature type="signal peptide" evidence="17">
    <location>
        <begin position="1"/>
        <end position="17"/>
    </location>
</feature>
<dbReference type="InterPro" id="IPR023828">
    <property type="entry name" value="Peptidase_S8_Ser-AS"/>
</dbReference>
<dbReference type="SUPFAM" id="SSF54897">
    <property type="entry name" value="Protease propeptides/inhibitors"/>
    <property type="match status" value="1"/>
</dbReference>
<evidence type="ECO:0000256" key="7">
    <source>
        <dbReference type="ARBA" id="ARBA00022670"/>
    </source>
</evidence>
<dbReference type="EMBL" id="CP090167">
    <property type="protein sequence ID" value="UJO18227.1"/>
    <property type="molecule type" value="Genomic_DNA"/>
</dbReference>
<dbReference type="Pfam" id="PF09286">
    <property type="entry name" value="Pro-kuma_activ"/>
    <property type="match status" value="1"/>
</dbReference>
<organism evidence="19 20">
    <name type="scientific">Passalora fulva</name>
    <name type="common">Tomato leaf mold</name>
    <name type="synonym">Cladosporium fulvum</name>
    <dbReference type="NCBI Taxonomy" id="5499"/>
    <lineage>
        <taxon>Eukaryota</taxon>
        <taxon>Fungi</taxon>
        <taxon>Dikarya</taxon>
        <taxon>Ascomycota</taxon>
        <taxon>Pezizomycotina</taxon>
        <taxon>Dothideomycetes</taxon>
        <taxon>Dothideomycetidae</taxon>
        <taxon>Mycosphaerellales</taxon>
        <taxon>Mycosphaerellaceae</taxon>
        <taxon>Fulvia</taxon>
    </lineage>
</organism>
<evidence type="ECO:0000256" key="14">
    <source>
        <dbReference type="ARBA" id="ARBA00023145"/>
    </source>
</evidence>
<evidence type="ECO:0000256" key="15">
    <source>
        <dbReference type="ARBA" id="ARBA00023180"/>
    </source>
</evidence>
<dbReference type="OMA" id="WFPKLKD"/>
<dbReference type="InterPro" id="IPR000209">
    <property type="entry name" value="Peptidase_S8/S53_dom"/>
</dbReference>
<evidence type="ECO:0000256" key="16">
    <source>
        <dbReference type="PROSITE-ProRule" id="PRU01032"/>
    </source>
</evidence>
<evidence type="ECO:0000256" key="3">
    <source>
        <dbReference type="ARBA" id="ARBA00002451"/>
    </source>
</evidence>
<evidence type="ECO:0000256" key="8">
    <source>
        <dbReference type="ARBA" id="ARBA00022723"/>
    </source>
</evidence>
<evidence type="ECO:0000313" key="20">
    <source>
        <dbReference type="Proteomes" id="UP000756132"/>
    </source>
</evidence>
<dbReference type="InterPro" id="IPR030400">
    <property type="entry name" value="Sedolisin_dom"/>
</dbReference>
<dbReference type="Proteomes" id="UP000756132">
    <property type="component" value="Chromosome 5"/>
</dbReference>
<dbReference type="GO" id="GO:0005576">
    <property type="term" value="C:extracellular region"/>
    <property type="evidence" value="ECO:0007669"/>
    <property type="project" value="UniProtKB-SubCell"/>
</dbReference>
<keyword evidence="11 16" id="KW-0720">Serine protease</keyword>
<dbReference type="FunFam" id="3.40.50.200:FF:000015">
    <property type="entry name" value="Tripeptidyl peptidase A"/>
    <property type="match status" value="1"/>
</dbReference>
<feature type="chain" id="PRO_5040147853" description="tripeptidyl-peptidase II" evidence="17">
    <location>
        <begin position="18"/>
        <end position="615"/>
    </location>
</feature>
<keyword evidence="10 16" id="KW-0378">Hydrolase</keyword>
<reference evidence="19" key="2">
    <citation type="journal article" date="2022" name="Microb. Genom.">
        <title>A chromosome-scale genome assembly of the tomato pathogen Cladosporium fulvum reveals a compartmentalized genome architecture and the presence of a dispensable chromosome.</title>
        <authorList>
            <person name="Zaccaron A.Z."/>
            <person name="Chen L.H."/>
            <person name="Samaras A."/>
            <person name="Stergiopoulos I."/>
        </authorList>
    </citation>
    <scope>NUCLEOTIDE SEQUENCE</scope>
    <source>
        <strain evidence="19">Race5_Kim</strain>
    </source>
</reference>
<evidence type="ECO:0000256" key="4">
    <source>
        <dbReference type="ARBA" id="ARBA00004239"/>
    </source>
</evidence>
<dbReference type="GO" id="GO:0006508">
    <property type="term" value="P:proteolysis"/>
    <property type="evidence" value="ECO:0007669"/>
    <property type="project" value="UniProtKB-KW"/>
</dbReference>
<dbReference type="PROSITE" id="PS51695">
    <property type="entry name" value="SEDOLISIN"/>
    <property type="match status" value="1"/>
</dbReference>
<keyword evidence="7 16" id="KW-0645">Protease</keyword>
<evidence type="ECO:0000313" key="19">
    <source>
        <dbReference type="EMBL" id="UJO18227.1"/>
    </source>
</evidence>
<dbReference type="AlphaFoldDB" id="A0A9Q8P9N2"/>
<reference evidence="19" key="1">
    <citation type="submission" date="2021-12" db="EMBL/GenBank/DDBJ databases">
        <authorList>
            <person name="Zaccaron A."/>
            <person name="Stergiopoulos I."/>
        </authorList>
    </citation>
    <scope>NUCLEOTIDE SEQUENCE</scope>
    <source>
        <strain evidence="19">Race5_Kim</strain>
    </source>
</reference>
<keyword evidence="14" id="KW-0865">Zymogen</keyword>
<keyword evidence="20" id="KW-1185">Reference proteome</keyword>
<evidence type="ECO:0000256" key="9">
    <source>
        <dbReference type="ARBA" id="ARBA00022729"/>
    </source>
</evidence>
<evidence type="ECO:0000256" key="13">
    <source>
        <dbReference type="ARBA" id="ARBA00023026"/>
    </source>
</evidence>
<evidence type="ECO:0000256" key="1">
    <source>
        <dbReference type="ARBA" id="ARBA00001910"/>
    </source>
</evidence>
<dbReference type="SMART" id="SM00944">
    <property type="entry name" value="Pro-kuma_activ"/>
    <property type="match status" value="1"/>
</dbReference>
<dbReference type="KEGG" id="ffu:CLAFUR5_05446"/>
<evidence type="ECO:0000259" key="18">
    <source>
        <dbReference type="PROSITE" id="PS51695"/>
    </source>
</evidence>
<dbReference type="RefSeq" id="XP_047762593.1">
    <property type="nucleotide sequence ID" value="XM_047904594.1"/>
</dbReference>
<dbReference type="PROSITE" id="PS00138">
    <property type="entry name" value="SUBTILASE_SER"/>
    <property type="match status" value="1"/>
</dbReference>
<feature type="active site" description="Charge relay system" evidence="16">
    <location>
        <position position="532"/>
    </location>
</feature>
<evidence type="ECO:0000256" key="10">
    <source>
        <dbReference type="ARBA" id="ARBA00022801"/>
    </source>
</evidence>
<dbReference type="SUPFAM" id="SSF52743">
    <property type="entry name" value="Subtilisin-like"/>
    <property type="match status" value="1"/>
</dbReference>
<dbReference type="Pfam" id="PF00082">
    <property type="entry name" value="Peptidase_S8"/>
    <property type="match status" value="1"/>
</dbReference>
<keyword evidence="8" id="KW-0479">Metal-binding</keyword>
<evidence type="ECO:0000256" key="5">
    <source>
        <dbReference type="ARBA" id="ARBA00012462"/>
    </source>
</evidence>
<sequence length="615" mass="66465">MRTTSLFVTLGASLAFAAPLEKEKRADYAVHNEHPVPAGWVKLNKPDPAHTIALRIGMKQGSFPELERHLYEVSDPSHSRYGQHLKPSDIHALTAPPAHALDAVHDWLESSNIRLEDLEYTPAKDWVVVALPVSQVEELLDTEYHEYENANGDRVVRTTKYGLPKHLHDMIDVVAPTNYFGNPSKLRGDGHSDLKKRSSDSMIVDLEVEPASSRVQSLAANAAAAPGNLSAVCNPERVTSLCLRTLYNTVDYTPKVPKLNYVGTTNYLNQTPIYSDFKIWLQKYRPDADPNYQYSYQVIDNGANNQSPNADILEANLDVQMVGGFAYPTKFTTYSTGGMPPFKADLLTPTNTNEPYLTWVNYVLTQPSAPLVITTSYGDDEQTVPQNYATRVCAEFAALGARGVTLLFSAGDNGVGQDGTCRSNDGKNTYKFLPSFPASCPYITTVGGTRGINPEIVAFDTANGYVAGGGFSEYFPAPVYQKAAVSNYLKGIGSLNKGLYNPNGRAYPDIAAQGYRFLITANGTDAALDGTSVSSPAAAGVLTNVNDALLAAGRPPLGFLNPLIYSGVGAKGFNDITQGSVTGCNTTGFPAKASWDAATGWGTPDFKKIRSALFV</sequence>
<proteinExistence type="predicted"/>
<gene>
    <name evidence="19" type="ORF">CLAFUR5_05446</name>
</gene>
<protein>
    <recommendedName>
        <fullName evidence="5">tripeptidyl-peptidase II</fullName>
        <ecNumber evidence="5">3.4.14.10</ecNumber>
    </recommendedName>
</protein>
<evidence type="ECO:0000256" key="2">
    <source>
        <dbReference type="ARBA" id="ARBA00001913"/>
    </source>
</evidence>
<dbReference type="EC" id="3.4.14.10" evidence="5"/>
<dbReference type="OrthoDB" id="409122at2759"/>
<dbReference type="PANTHER" id="PTHR14218:SF39">
    <property type="entry name" value="PEPTIDASE S53 DOMAIN-CONTAINING PROTEIN"/>
    <property type="match status" value="1"/>
</dbReference>
<dbReference type="InterPro" id="IPR050819">
    <property type="entry name" value="Tripeptidyl-peptidase_I"/>
</dbReference>
<dbReference type="CDD" id="cd11377">
    <property type="entry name" value="Pro-peptidase_S53"/>
    <property type="match status" value="1"/>
</dbReference>
<feature type="active site" description="Charge relay system" evidence="16">
    <location>
        <position position="318"/>
    </location>
</feature>
<feature type="active site" description="Charge relay system" evidence="16">
    <location>
        <position position="314"/>
    </location>
</feature>
<keyword evidence="15" id="KW-0325">Glycoprotein</keyword>
<dbReference type="InterPro" id="IPR036852">
    <property type="entry name" value="Peptidase_S8/S53_dom_sf"/>
</dbReference>
<dbReference type="GO" id="GO:0004252">
    <property type="term" value="F:serine-type endopeptidase activity"/>
    <property type="evidence" value="ECO:0007669"/>
    <property type="project" value="UniProtKB-UniRule"/>
</dbReference>
<dbReference type="InterPro" id="IPR015366">
    <property type="entry name" value="S53_propep"/>
</dbReference>
<comment type="catalytic activity">
    <reaction evidence="1">
        <text>Release of an N-terminal tripeptide from a polypeptide.</text>
        <dbReference type="EC" id="3.4.14.10"/>
    </reaction>
</comment>
<dbReference type="CDD" id="cd04056">
    <property type="entry name" value="Peptidases_S53"/>
    <property type="match status" value="1"/>
</dbReference>
<dbReference type="GeneID" id="71985324"/>
<evidence type="ECO:0000256" key="17">
    <source>
        <dbReference type="SAM" id="SignalP"/>
    </source>
</evidence>
<keyword evidence="12" id="KW-0106">Calcium</keyword>
<name>A0A9Q8P9N2_PASFU</name>
<dbReference type="GO" id="GO:0046872">
    <property type="term" value="F:metal ion binding"/>
    <property type="evidence" value="ECO:0007669"/>
    <property type="project" value="UniProtKB-KW"/>
</dbReference>
<dbReference type="Gene3D" id="3.40.50.200">
    <property type="entry name" value="Peptidase S8/S53 domain"/>
    <property type="match status" value="1"/>
</dbReference>
<keyword evidence="13" id="KW-0843">Virulence</keyword>
<evidence type="ECO:0000256" key="6">
    <source>
        <dbReference type="ARBA" id="ARBA00022525"/>
    </source>
</evidence>
<comment type="cofactor">
    <cofactor evidence="2">
        <name>Ca(2+)</name>
        <dbReference type="ChEBI" id="CHEBI:29108"/>
    </cofactor>
</comment>
<accession>A0A9Q8P9N2</accession>
<feature type="domain" description="Peptidase S53" evidence="18">
    <location>
        <begin position="237"/>
        <end position="615"/>
    </location>
</feature>
<comment type="function">
    <text evidence="3">Secreted tripeptidyl-peptidase which degrades proteins at acidic pHs and is involved in virulence.</text>
</comment>
<evidence type="ECO:0000256" key="11">
    <source>
        <dbReference type="ARBA" id="ARBA00022825"/>
    </source>
</evidence>
<comment type="caution">
    <text evidence="16">Lacks conserved residue(s) required for the propagation of feature annotation.</text>
</comment>
<dbReference type="PANTHER" id="PTHR14218">
    <property type="entry name" value="PROTEASE S8 TRIPEPTIDYL PEPTIDASE I CLN2"/>
    <property type="match status" value="1"/>
</dbReference>
<keyword evidence="6" id="KW-0964">Secreted</keyword>